<protein>
    <submittedName>
        <fullName evidence="2">Uncharacterized protein</fullName>
    </submittedName>
</protein>
<feature type="transmembrane region" description="Helical" evidence="1">
    <location>
        <begin position="37"/>
        <end position="59"/>
    </location>
</feature>
<keyword evidence="3" id="KW-1185">Reference proteome</keyword>
<keyword evidence="1" id="KW-1133">Transmembrane helix</keyword>
<dbReference type="KEGG" id="mten:GWK48_09655"/>
<dbReference type="Proteomes" id="UP000509301">
    <property type="component" value="Chromosome"/>
</dbReference>
<evidence type="ECO:0000313" key="2">
    <source>
        <dbReference type="EMBL" id="QKR00609.1"/>
    </source>
</evidence>
<dbReference type="GeneID" id="55642209"/>
<accession>A0A6N0NYG2</accession>
<keyword evidence="1" id="KW-0812">Transmembrane</keyword>
<reference evidence="2 3" key="1">
    <citation type="submission" date="2020-02" db="EMBL/GenBank/DDBJ databases">
        <title>Comparative genome analysis reveals the metabolism and evolution of the thermophilic archaeal genus Metallosphaera.</title>
        <authorList>
            <person name="Jiang C."/>
        </authorList>
    </citation>
    <scope>NUCLEOTIDE SEQUENCE [LARGE SCALE GENOMIC DNA]</scope>
    <source>
        <strain evidence="2 3">Ric-A</strain>
    </source>
</reference>
<dbReference type="EMBL" id="CP049074">
    <property type="protein sequence ID" value="QKR00609.1"/>
    <property type="molecule type" value="Genomic_DNA"/>
</dbReference>
<dbReference type="RefSeq" id="WP_174631786.1">
    <property type="nucleotide sequence ID" value="NZ_CP049074.1"/>
</dbReference>
<keyword evidence="1" id="KW-0472">Membrane</keyword>
<evidence type="ECO:0000256" key="1">
    <source>
        <dbReference type="SAM" id="Phobius"/>
    </source>
</evidence>
<dbReference type="AlphaFoldDB" id="A0A6N0NYG2"/>
<evidence type="ECO:0000313" key="3">
    <source>
        <dbReference type="Proteomes" id="UP000509301"/>
    </source>
</evidence>
<sequence>MGKFSIVIVSLLFWFLDYPISVGILRGVYGVDSTPQLLLFGVIDYLVEAIATLIMYGVARTVKLHLLRRVNVDAKFQGLTRNKERQIG</sequence>
<gene>
    <name evidence="2" type="ORF">GWK48_09655</name>
</gene>
<name>A0A6N0NYG2_9CREN</name>
<organism evidence="2 3">
    <name type="scientific">Metallosphaera tengchongensis</name>
    <dbReference type="NCBI Taxonomy" id="1532350"/>
    <lineage>
        <taxon>Archaea</taxon>
        <taxon>Thermoproteota</taxon>
        <taxon>Thermoprotei</taxon>
        <taxon>Sulfolobales</taxon>
        <taxon>Sulfolobaceae</taxon>
        <taxon>Metallosphaera</taxon>
    </lineage>
</organism>
<proteinExistence type="predicted"/>